<accession>A0A089QA60</accession>
<dbReference type="EMBL" id="CP123971">
    <property type="protein sequence ID" value="WII28763.1"/>
    <property type="molecule type" value="Genomic_DNA"/>
</dbReference>
<dbReference type="Proteomes" id="UP001213566">
    <property type="component" value="Unassembled WGS sequence"/>
</dbReference>
<protein>
    <submittedName>
        <fullName evidence="2">Putative membrane spanning protein</fullName>
    </submittedName>
</protein>
<feature type="transmembrane region" description="Helical" evidence="1">
    <location>
        <begin position="91"/>
        <end position="113"/>
    </location>
</feature>
<proteinExistence type="predicted"/>
<feature type="transmembrane region" description="Helical" evidence="1">
    <location>
        <begin position="58"/>
        <end position="79"/>
    </location>
</feature>
<reference evidence="3 11" key="3">
    <citation type="submission" date="2017-04" db="EMBL/GenBank/DDBJ databases">
        <title>Complete genome sequence of Lactobacillus salivarius ZLS006, a probiotic strain isolated from healthy piglet.</title>
        <authorList>
            <person name="Zhang D."/>
        </authorList>
    </citation>
    <scope>NUCLEOTIDE SEQUENCE [LARGE SCALE GENOMIC DNA]</scope>
    <source>
        <strain evidence="3 11">ZLS006</strain>
    </source>
</reference>
<keyword evidence="1" id="KW-1133">Transmembrane helix</keyword>
<reference evidence="4" key="4">
    <citation type="journal article" date="2021" name="PeerJ">
        <title>Extensive microbial diversity within the chicken gut microbiome revealed by metagenomics and culture.</title>
        <authorList>
            <person name="Gilroy R."/>
            <person name="Ravi A."/>
            <person name="Getino M."/>
            <person name="Pursley I."/>
            <person name="Horton D.L."/>
            <person name="Alikhan N.F."/>
            <person name="Baker D."/>
            <person name="Gharbi K."/>
            <person name="Hall N."/>
            <person name="Watson M."/>
            <person name="Adriaenssens E.M."/>
            <person name="Foster-Nyarko E."/>
            <person name="Jarju S."/>
            <person name="Secka A."/>
            <person name="Antonio M."/>
            <person name="Oren A."/>
            <person name="Chaudhuri R.R."/>
            <person name="La Ragione R."/>
            <person name="Hildebrand F."/>
            <person name="Pallen M.J."/>
        </authorList>
    </citation>
    <scope>NUCLEOTIDE SEQUENCE</scope>
    <source>
        <strain evidence="4">CHK189-29639</strain>
    </source>
</reference>
<evidence type="ECO:0000313" key="6">
    <source>
        <dbReference type="EMBL" id="MDN4834094.1"/>
    </source>
</evidence>
<gene>
    <name evidence="7" type="ORF">B6U56_00965</name>
    <name evidence="3" type="ORF">B7R82_08320</name>
    <name evidence="4" type="ORF">K8V06_01215</name>
    <name evidence="2" type="ORF">LSJ_0197</name>
    <name evidence="5" type="ORF">PV940_08045</name>
    <name evidence="8" type="ORF">QFE45_01055</name>
    <name evidence="6" type="ORF">QYC35_07835</name>
</gene>
<sequence length="225" mass="24663">MKVTQNRNLETSSIGLLLGYFILSIFLNSLGNALTVSLNLGSALWTAAAVNIAKITPISLSAMLFISGFIVIIVNLIILKKVNLKRILGNLIFMTPFSILVGIFATELVKLGIHSLNLPVRIFLDCLGVVLIAIAISLYQRINWMLHPVDDLMQIIRFKYFKGSSTIAQLVTFTPPIVAIIISVIVSHHIYAINVGTIFALLCQGPIVGIADKIVFPSLKHRNLD</sequence>
<evidence type="ECO:0000313" key="4">
    <source>
        <dbReference type="EMBL" id="HJG14748.1"/>
    </source>
</evidence>
<dbReference type="Proteomes" id="UP000759256">
    <property type="component" value="Unassembled WGS sequence"/>
</dbReference>
<dbReference type="Proteomes" id="UP001231316">
    <property type="component" value="Chromosome"/>
</dbReference>
<feature type="transmembrane region" description="Helical" evidence="1">
    <location>
        <begin position="12"/>
        <end position="38"/>
    </location>
</feature>
<reference evidence="7 10" key="2">
    <citation type="submission" date="2017-03" db="EMBL/GenBank/DDBJ databases">
        <title>Phylogenomics and comparative genomics of Lactobacillus salivarius, a mammalian gut commensal.</title>
        <authorList>
            <person name="Harris H.M."/>
        </authorList>
    </citation>
    <scope>NUCLEOTIDE SEQUENCE [LARGE SCALE GENOMIC DNA]</scope>
    <source>
        <strain evidence="7 10">JCM 1047</strain>
    </source>
</reference>
<dbReference type="EMBL" id="JARKHV010000011">
    <property type="protein sequence ID" value="MDF4186962.1"/>
    <property type="molecule type" value="Genomic_DNA"/>
</dbReference>
<keyword evidence="1" id="KW-0472">Membrane</keyword>
<dbReference type="InterPro" id="IPR038750">
    <property type="entry name" value="YczE/YyaS-like"/>
</dbReference>
<dbReference type="Proteomes" id="UP000029488">
    <property type="component" value="Chromosome"/>
</dbReference>
<reference evidence="5" key="6">
    <citation type="submission" date="2023-02" db="EMBL/GenBank/DDBJ databases">
        <title>Draft Whole-Genome Sequences of competitive exclusion Lactobacillus salivarius strains for Poultry.</title>
        <authorList>
            <person name="Ma L.M."/>
            <person name="Lopez-Guerra N."/>
            <person name="Zhang G."/>
        </authorList>
    </citation>
    <scope>NUCLEOTIDE SEQUENCE</scope>
    <source>
        <strain evidence="5">Salm-9</strain>
    </source>
</reference>
<dbReference type="KEGG" id="lsj:LSJ_0197"/>
<dbReference type="EMBL" id="DYVK01000013">
    <property type="protein sequence ID" value="HJG14748.1"/>
    <property type="molecule type" value="Genomic_DNA"/>
</dbReference>
<dbReference type="Proteomes" id="UP001174888">
    <property type="component" value="Unassembled WGS sequence"/>
</dbReference>
<evidence type="ECO:0000313" key="10">
    <source>
        <dbReference type="Proteomes" id="UP000192575"/>
    </source>
</evidence>
<dbReference type="RefSeq" id="WP_003707128.1">
    <property type="nucleotide sequence ID" value="NZ_CANCWC010000025.1"/>
</dbReference>
<evidence type="ECO:0000313" key="7">
    <source>
        <dbReference type="EMBL" id="OQQ92269.1"/>
    </source>
</evidence>
<evidence type="ECO:0000313" key="3">
    <source>
        <dbReference type="EMBL" id="ARU19948.1"/>
    </source>
</evidence>
<organism evidence="2 9">
    <name type="scientific">Ligilactobacillus salivarius</name>
    <dbReference type="NCBI Taxonomy" id="1624"/>
    <lineage>
        <taxon>Bacteria</taxon>
        <taxon>Bacillati</taxon>
        <taxon>Bacillota</taxon>
        <taxon>Bacilli</taxon>
        <taxon>Lactobacillales</taxon>
        <taxon>Lactobacillaceae</taxon>
        <taxon>Ligilactobacillus</taxon>
    </lineage>
</organism>
<evidence type="ECO:0000313" key="9">
    <source>
        <dbReference type="Proteomes" id="UP000029488"/>
    </source>
</evidence>
<dbReference type="EMBL" id="CP007646">
    <property type="protein sequence ID" value="AIR09959.1"/>
    <property type="molecule type" value="Genomic_DNA"/>
</dbReference>
<reference evidence="6" key="8">
    <citation type="submission" date="2023-07" db="EMBL/GenBank/DDBJ databases">
        <title>Complete genome sequence of Ligilactobacillus salivarius SRCM217594 isolated from Gallus gallus domesticus feces.</title>
        <authorList>
            <person name="Yang H.-G."/>
            <person name="Ryu M.-S."/>
            <person name="Ha G.-S."/>
            <person name="Yang H.-J."/>
            <person name="Jeong D.-Y."/>
        </authorList>
    </citation>
    <scope>NUCLEOTIDE SEQUENCE</scope>
    <source>
        <strain evidence="6">SRCM217594</strain>
    </source>
</reference>
<reference evidence="2 9" key="1">
    <citation type="journal article" date="2014" name="BMC Genomics">
        <title>Unusual genome complexity in Lactobacillus salivarius JCM1046.</title>
        <authorList>
            <person name="Raftis E.J."/>
            <person name="Forde B.M."/>
            <person name="Claesson M.J."/>
            <person name="O'Toole P.W."/>
        </authorList>
    </citation>
    <scope>NUCLEOTIDE SEQUENCE [LARGE SCALE GENOMIC DNA]</scope>
    <source>
        <strain evidence="2 9">JCM1046</strain>
    </source>
</reference>
<name>A0A089QA60_9LACO</name>
<dbReference type="AlphaFoldDB" id="A0A089QA60"/>
<reference evidence="8" key="7">
    <citation type="submission" date="2023-04" db="EMBL/GenBank/DDBJ databases">
        <title>Four porcine-derived lactic acid bacteria strains analyses and their evaluation as potential probiotics based on genomics.</title>
        <authorList>
            <person name="Niu D."/>
        </authorList>
    </citation>
    <scope>NUCLEOTIDE SEQUENCE</scope>
    <source>
        <strain evidence="8">ZSA5</strain>
    </source>
</reference>
<evidence type="ECO:0000313" key="2">
    <source>
        <dbReference type="EMBL" id="AIR09959.1"/>
    </source>
</evidence>
<dbReference type="EMBL" id="JAUIQT010000001">
    <property type="protein sequence ID" value="MDN4834094.1"/>
    <property type="molecule type" value="Genomic_DNA"/>
</dbReference>
<reference evidence="4" key="5">
    <citation type="submission" date="2021-09" db="EMBL/GenBank/DDBJ databases">
        <authorList>
            <person name="Gilroy R."/>
        </authorList>
    </citation>
    <scope>NUCLEOTIDE SEQUENCE</scope>
    <source>
        <strain evidence="4">CHK189-29639</strain>
    </source>
</reference>
<keyword evidence="1" id="KW-0812">Transmembrane</keyword>
<evidence type="ECO:0000313" key="5">
    <source>
        <dbReference type="EMBL" id="MDF4186962.1"/>
    </source>
</evidence>
<dbReference type="Pfam" id="PF19700">
    <property type="entry name" value="DUF6198"/>
    <property type="match status" value="1"/>
</dbReference>
<evidence type="ECO:0000256" key="1">
    <source>
        <dbReference type="SAM" id="Phobius"/>
    </source>
</evidence>
<feature type="transmembrane region" description="Helical" evidence="1">
    <location>
        <begin position="160"/>
        <end position="185"/>
    </location>
</feature>
<dbReference type="EMBL" id="CP020858">
    <property type="protein sequence ID" value="ARU19948.1"/>
    <property type="molecule type" value="Genomic_DNA"/>
</dbReference>
<dbReference type="Proteomes" id="UP000192575">
    <property type="component" value="Unassembled WGS sequence"/>
</dbReference>
<evidence type="ECO:0000313" key="8">
    <source>
        <dbReference type="EMBL" id="WII28763.1"/>
    </source>
</evidence>
<feature type="transmembrane region" description="Helical" evidence="1">
    <location>
        <begin position="191"/>
        <end position="211"/>
    </location>
</feature>
<dbReference type="EMBL" id="NBEF01000007">
    <property type="protein sequence ID" value="OQQ92269.1"/>
    <property type="molecule type" value="Genomic_DNA"/>
</dbReference>
<dbReference type="Proteomes" id="UP000195378">
    <property type="component" value="Chromosome"/>
</dbReference>
<evidence type="ECO:0000313" key="11">
    <source>
        <dbReference type="Proteomes" id="UP000195378"/>
    </source>
</evidence>
<feature type="transmembrane region" description="Helical" evidence="1">
    <location>
        <begin position="119"/>
        <end position="139"/>
    </location>
</feature>